<evidence type="ECO:0008006" key="3">
    <source>
        <dbReference type="Google" id="ProtNLM"/>
    </source>
</evidence>
<dbReference type="EMBL" id="PDWW01000007">
    <property type="protein sequence ID" value="KAF1725793.1"/>
    <property type="molecule type" value="Genomic_DNA"/>
</dbReference>
<evidence type="ECO:0000313" key="2">
    <source>
        <dbReference type="Proteomes" id="UP000781710"/>
    </source>
</evidence>
<dbReference type="RefSeq" id="WP_162337249.1">
    <property type="nucleotide sequence ID" value="NZ_JBHSRQ010000011.1"/>
</dbReference>
<reference evidence="1 2" key="1">
    <citation type="submission" date="2017-10" db="EMBL/GenBank/DDBJ databases">
        <title>Whole genome sequencing of members of genus Pseudoxanthomonas.</title>
        <authorList>
            <person name="Kumar S."/>
            <person name="Bansal K."/>
            <person name="Kaur A."/>
            <person name="Patil P."/>
            <person name="Sharma S."/>
            <person name="Patil P.B."/>
        </authorList>
    </citation>
    <scope>NUCLEOTIDE SEQUENCE [LARGE SCALE GENOMIC DNA]</scope>
    <source>
        <strain evidence="1 2">DSM 17109</strain>
    </source>
</reference>
<keyword evidence="2" id="KW-1185">Reference proteome</keyword>
<organism evidence="1 2">
    <name type="scientific">Pseudoxanthomonas japonensis</name>
    <dbReference type="NCBI Taxonomy" id="69284"/>
    <lineage>
        <taxon>Bacteria</taxon>
        <taxon>Pseudomonadati</taxon>
        <taxon>Pseudomonadota</taxon>
        <taxon>Gammaproteobacteria</taxon>
        <taxon>Lysobacterales</taxon>
        <taxon>Lysobacteraceae</taxon>
        <taxon>Pseudoxanthomonas</taxon>
    </lineage>
</organism>
<evidence type="ECO:0000313" key="1">
    <source>
        <dbReference type="EMBL" id="KAF1725793.1"/>
    </source>
</evidence>
<name>A0ABQ6ZIH7_9GAMM</name>
<dbReference type="Proteomes" id="UP000781710">
    <property type="component" value="Unassembled WGS sequence"/>
</dbReference>
<protein>
    <recommendedName>
        <fullName evidence="3">SpoIIAA-like</fullName>
    </recommendedName>
</protein>
<proteinExistence type="predicted"/>
<comment type="caution">
    <text evidence="1">The sequence shown here is derived from an EMBL/GenBank/DDBJ whole genome shotgun (WGS) entry which is preliminary data.</text>
</comment>
<sequence>MDDLDTRPFHIAFGTTDYGLRAWVTGTNGTLETTLAYWRAIAEEVRRLSPSGLLVVDDMDGLPPPPEQLLQFVQAMRGQGMEAVRIAYVEKHAEQIPDVEFAGLLANENGFDARVFPDEDAAVRWLRYGER</sequence>
<gene>
    <name evidence="1" type="ORF">CSC78_07300</name>
</gene>
<accession>A0ABQ6ZIH7</accession>